<dbReference type="GeneID" id="11775048"/>
<keyword evidence="8" id="KW-0547">Nucleotide-binding</keyword>
<dbReference type="FunFam" id="3.30.565.10:FF:000010">
    <property type="entry name" value="Sensor histidine kinase RcsC"/>
    <property type="match status" value="1"/>
</dbReference>
<feature type="transmembrane region" description="Helical" evidence="18">
    <location>
        <begin position="13"/>
        <end position="31"/>
    </location>
</feature>
<dbReference type="EC" id="2.7.13.3" evidence="3"/>
<dbReference type="InterPro" id="IPR005467">
    <property type="entry name" value="His_kinase_dom"/>
</dbReference>
<evidence type="ECO:0000256" key="5">
    <source>
        <dbReference type="ARBA" id="ARBA00022553"/>
    </source>
</evidence>
<feature type="modified residue" description="4-aspartylphosphate" evidence="16">
    <location>
        <position position="1196"/>
    </location>
</feature>
<dbReference type="Pfam" id="PF02518">
    <property type="entry name" value="HATPase_c"/>
    <property type="match status" value="1"/>
</dbReference>
<dbReference type="Gene3D" id="2.10.70.100">
    <property type="match status" value="1"/>
</dbReference>
<evidence type="ECO:0000256" key="1">
    <source>
        <dbReference type="ARBA" id="ARBA00000085"/>
    </source>
</evidence>
<feature type="transmembrane region" description="Helical" evidence="18">
    <location>
        <begin position="312"/>
        <end position="333"/>
    </location>
</feature>
<dbReference type="Pfam" id="PF03924">
    <property type="entry name" value="CHASE"/>
    <property type="match status" value="1"/>
</dbReference>
<evidence type="ECO:0000256" key="17">
    <source>
        <dbReference type="SAM" id="Coils"/>
    </source>
</evidence>
<feature type="coiled-coil region" evidence="17">
    <location>
        <begin position="872"/>
        <end position="899"/>
    </location>
</feature>
<dbReference type="PROSITE" id="PS50112">
    <property type="entry name" value="PAS"/>
    <property type="match status" value="3"/>
</dbReference>
<evidence type="ECO:0000259" key="23">
    <source>
        <dbReference type="PROSITE" id="PS50839"/>
    </source>
</evidence>
<evidence type="ECO:0000256" key="11">
    <source>
        <dbReference type="ARBA" id="ARBA00022989"/>
    </source>
</evidence>
<dbReference type="InterPro" id="IPR001789">
    <property type="entry name" value="Sig_transdc_resp-reg_receiver"/>
</dbReference>
<dbReference type="InterPro" id="IPR013767">
    <property type="entry name" value="PAS_fold"/>
</dbReference>
<evidence type="ECO:0000256" key="13">
    <source>
        <dbReference type="ARBA" id="ARBA00023136"/>
    </source>
</evidence>
<dbReference type="Gene3D" id="1.20.120.160">
    <property type="entry name" value="HPT domain"/>
    <property type="match status" value="1"/>
</dbReference>
<dbReference type="Pfam" id="PF08448">
    <property type="entry name" value="PAS_4"/>
    <property type="match status" value="1"/>
</dbReference>
<keyword evidence="5 16" id="KW-0597">Phosphoprotein</keyword>
<dbReference type="KEGG" id="sbn:Sbal195_4337"/>
<dbReference type="Pfam" id="PF13426">
    <property type="entry name" value="PAS_9"/>
    <property type="match status" value="1"/>
</dbReference>
<dbReference type="Gene3D" id="3.30.450.350">
    <property type="entry name" value="CHASE domain"/>
    <property type="match status" value="1"/>
</dbReference>
<feature type="domain" description="PAC" evidence="22">
    <location>
        <begin position="415"/>
        <end position="470"/>
    </location>
</feature>
<dbReference type="Pfam" id="PF00512">
    <property type="entry name" value="HisKA"/>
    <property type="match status" value="1"/>
</dbReference>
<evidence type="ECO:0000256" key="3">
    <source>
        <dbReference type="ARBA" id="ARBA00012438"/>
    </source>
</evidence>
<evidence type="ECO:0000256" key="12">
    <source>
        <dbReference type="ARBA" id="ARBA00023012"/>
    </source>
</evidence>
<evidence type="ECO:0000256" key="8">
    <source>
        <dbReference type="ARBA" id="ARBA00022741"/>
    </source>
</evidence>
<comment type="subunit">
    <text evidence="14">At low DSF concentrations, interacts with RpfF.</text>
</comment>
<dbReference type="GO" id="GO:0005524">
    <property type="term" value="F:ATP binding"/>
    <property type="evidence" value="ECO:0007669"/>
    <property type="project" value="UniProtKB-KW"/>
</dbReference>
<sequence precursor="true">MHLSMSYKNASKWGLLVLLIGLVLSALLTGLTGRMNAQKIEQALREDAEQISENVINRITLYQYGLRGARGTIVTAGEHDISRASFHRYSLTRDVDHEFPGARGFGFIRRVPSPDEAAFIARARQDDWPDFNIRQLNAHDGERYVIEYIEPVDRNKAAVGLDIASEAHRKAAADAAMLSGEVRLSAPITLVQATGRPLQSFLILQPIYRTGLVPKTQQDRLSAGYGWSYAPLVTNEVLMGLALNQKMTKLLLSDITQAERPISFFETHPDEASPLSAYRHKMTKDIFGRKWQIEVIAYPSFIKSLHLNQPSLVLLSGSLFSLLLAALIAMWSISLQRKQQVLLEQARRASMLEHSLDGIISYDTKGQITSWNQGAEQLFGYTEAHALGQSCCKLIVPASIVQEERALFAEVLAGKTSLNRITSHQRQDGSHLSTSTTAVPIYDEHGKIAGMSQTIRDITAQLEAERHILSLNASLERQVTKRTHALQQALLENQTLLDTINQQLLYSVTDPNGVILEVNDNFCRISGYPREQLVGKTHAILQSGEHDASFWQSMWQQINAGQSWHGEICNLDKHQTLKWFDTVIGPVFDEYGKIERFVALRIDITDRKLTQIEKNNLGSLLTNVLDAASEMSIIATDVQGNITIFNRGAERLLGYSAEEMIGQSTPAPLHLLEEVMIRSAELSAEYGKDIQGFDVFIYKARAEGSETRNWTYVRKDGSQFQVSLSVTAMRDSVGEIIGYLGIGVDISLMLLQQQALMTASNHLSKAAEVAQLGIWTWNLLGNSLEWNERMFAIYDQPESLREQGLTYEHWSMRVHPDDIAFADAKLKGAVEGTAKYDPIFRVVRTDGSIRFVQAAAQVERDKQGHAIRVIGINLDITEQQQLEESLREAKQEADAASAAKSAFLANMSHEIRTPMNAVLGMLQLIQYTSLSRQQQDYVNKTQTAAKSLLGLLNDILDFSKIDVGKLILDLHPCSIELLMRDLAVVLSGNHGDKDVEVMFDLDTALPPWLLADQLRLQQILVNLAGNALKFTHHGQVIVGIECLRHEADTVTVQISITDTGIGISDEQIERIFTGFEQAESSTSRRFGGTGLGLAISKRLIGLMGSELHVTSKVGVGSRFWFDMTFPIIQVEETRHTDLSGYRVLVVDDNELTTEILEKILTGFGCEVETALGGYAALAKVKQSHEKSTPFDVVLMDWRMPDLDGLQTAEMLRNSDANNQTPLVVMLTAYGHEVIAESQQIRHVPFVNFLTKPVTSQILAEAVLNAIEGKTMEAHPQPRSQRFLAGLTILVVEDNQLNRQVIDELLSYEGANVVLAEGGMEGVSLVLESGDLFDIVIMDMQMPDMDGLEATRRIRADERFAALPILAMTANASQSDRQECLNAGMNDHVGKPIDMPLLLPSILRLVGREDMTSAEFEGHWPEATQEQSDEQLLDDIRLILRRFGGNQSFFQKMAKSFAPEMMKQLALFKQSTKIFDHSTAAAISHGIKGIASNFGARRLAAHAAYLEKQFKQECPELIDIKRWTDTLEVLINQSSQQLSTYFEVEEFNAVISDNVEKAVYSSVSVQSVKTDLNTLMNLLKENNLEAMALTDQLAELLSGHPQWSILHGQVQALDFNQALDTLRIIMLEEA</sequence>
<proteinExistence type="predicted"/>
<dbReference type="PRINTS" id="PR00344">
    <property type="entry name" value="BCTRLSENSOR"/>
</dbReference>
<dbReference type="SUPFAM" id="SSF55874">
    <property type="entry name" value="ATPase domain of HSP90 chaperone/DNA topoisomerase II/histidine kinase"/>
    <property type="match status" value="1"/>
</dbReference>
<dbReference type="Pfam" id="PF01627">
    <property type="entry name" value="Hpt"/>
    <property type="match status" value="1"/>
</dbReference>
<dbReference type="InterPro" id="IPR003661">
    <property type="entry name" value="HisK_dim/P_dom"/>
</dbReference>
<dbReference type="GO" id="GO:0006355">
    <property type="term" value="P:regulation of DNA-templated transcription"/>
    <property type="evidence" value="ECO:0007669"/>
    <property type="project" value="InterPro"/>
</dbReference>
<dbReference type="Gene3D" id="3.30.565.10">
    <property type="entry name" value="Histidine kinase-like ATPase, C-terminal domain"/>
    <property type="match status" value="1"/>
</dbReference>
<dbReference type="GO" id="GO:0000155">
    <property type="term" value="F:phosphorelay sensor kinase activity"/>
    <property type="evidence" value="ECO:0007669"/>
    <property type="project" value="InterPro"/>
</dbReference>
<dbReference type="InterPro" id="IPR006189">
    <property type="entry name" value="CHASE_dom"/>
</dbReference>
<comment type="subcellular location">
    <subcellularLocation>
        <location evidence="2">Cell membrane</location>
        <topology evidence="2">Multi-pass membrane protein</topology>
    </subcellularLocation>
</comment>
<keyword evidence="9 24" id="KW-0418">Kinase</keyword>
<dbReference type="GO" id="GO:0005886">
    <property type="term" value="C:plasma membrane"/>
    <property type="evidence" value="ECO:0007669"/>
    <property type="project" value="UniProtKB-SubCell"/>
</dbReference>
<feature type="domain" description="PAC" evidence="22">
    <location>
        <begin position="836"/>
        <end position="888"/>
    </location>
</feature>
<dbReference type="InterPro" id="IPR003594">
    <property type="entry name" value="HATPase_dom"/>
</dbReference>
<dbReference type="Pfam" id="PF00989">
    <property type="entry name" value="PAS"/>
    <property type="match status" value="1"/>
</dbReference>
<evidence type="ECO:0000259" key="22">
    <source>
        <dbReference type="PROSITE" id="PS50113"/>
    </source>
</evidence>
<dbReference type="InterPro" id="IPR008207">
    <property type="entry name" value="Sig_transdc_His_kin_Hpt_dom"/>
</dbReference>
<evidence type="ECO:0000313" key="24">
    <source>
        <dbReference type="EMBL" id="ABX51495.1"/>
    </source>
</evidence>
<dbReference type="InterPro" id="IPR036097">
    <property type="entry name" value="HisK_dim/P_sf"/>
</dbReference>
<evidence type="ECO:0000259" key="19">
    <source>
        <dbReference type="PROSITE" id="PS50109"/>
    </source>
</evidence>
<evidence type="ECO:0000256" key="18">
    <source>
        <dbReference type="SAM" id="Phobius"/>
    </source>
</evidence>
<dbReference type="Proteomes" id="UP000000770">
    <property type="component" value="Chromosome"/>
</dbReference>
<dbReference type="Gene3D" id="1.10.287.130">
    <property type="match status" value="1"/>
</dbReference>
<feature type="domain" description="PAC" evidence="22">
    <location>
        <begin position="706"/>
        <end position="758"/>
    </location>
</feature>
<keyword evidence="12" id="KW-0902">Two-component regulatory system</keyword>
<evidence type="ECO:0000256" key="6">
    <source>
        <dbReference type="ARBA" id="ARBA00022679"/>
    </source>
</evidence>
<name>A9KUZ6_SHEB9</name>
<organism evidence="24 25">
    <name type="scientific">Shewanella baltica (strain OS195)</name>
    <dbReference type="NCBI Taxonomy" id="399599"/>
    <lineage>
        <taxon>Bacteria</taxon>
        <taxon>Pseudomonadati</taxon>
        <taxon>Pseudomonadota</taxon>
        <taxon>Gammaproteobacteria</taxon>
        <taxon>Alteromonadales</taxon>
        <taxon>Shewanellaceae</taxon>
        <taxon>Shewanella</taxon>
    </lineage>
</organism>
<keyword evidence="10" id="KW-0067">ATP-binding</keyword>
<feature type="domain" description="CHASE" evidence="23">
    <location>
        <begin position="77"/>
        <end position="225"/>
    </location>
</feature>
<keyword evidence="4" id="KW-1003">Cell membrane</keyword>
<dbReference type="FunFam" id="1.10.287.130:FF:000002">
    <property type="entry name" value="Two-component osmosensing histidine kinase"/>
    <property type="match status" value="1"/>
</dbReference>
<dbReference type="NCBIfam" id="TIGR00229">
    <property type="entry name" value="sensory_box"/>
    <property type="match status" value="4"/>
</dbReference>
<dbReference type="InterPro" id="IPR036890">
    <property type="entry name" value="HATPase_C_sf"/>
</dbReference>
<dbReference type="CDD" id="cd00082">
    <property type="entry name" value="HisKA"/>
    <property type="match status" value="1"/>
</dbReference>
<feature type="domain" description="PAS" evidence="21">
    <location>
        <begin position="344"/>
        <end position="390"/>
    </location>
</feature>
<keyword evidence="11 18" id="KW-1133">Transmembrane helix</keyword>
<evidence type="ECO:0000256" key="10">
    <source>
        <dbReference type="ARBA" id="ARBA00022840"/>
    </source>
</evidence>
<comment type="catalytic activity">
    <reaction evidence="1">
        <text>ATP + protein L-histidine = ADP + protein N-phospho-L-histidine.</text>
        <dbReference type="EC" id="2.7.13.3"/>
    </reaction>
</comment>
<feature type="modified residue" description="4-aspartylphosphate" evidence="16">
    <location>
        <position position="1338"/>
    </location>
</feature>
<dbReference type="InterPro" id="IPR000014">
    <property type="entry name" value="PAS"/>
</dbReference>
<evidence type="ECO:0000259" key="20">
    <source>
        <dbReference type="PROSITE" id="PS50110"/>
    </source>
</evidence>
<dbReference type="PROSITE" id="PS50113">
    <property type="entry name" value="PAC"/>
    <property type="match status" value="4"/>
</dbReference>
<accession>A9KUZ6</accession>
<protein>
    <recommendedName>
        <fullName evidence="15">Sensory/regulatory protein RpfC</fullName>
        <ecNumber evidence="3">2.7.13.3</ecNumber>
    </recommendedName>
</protein>
<dbReference type="PROSITE" id="PS50839">
    <property type="entry name" value="CHASE"/>
    <property type="match status" value="1"/>
</dbReference>
<dbReference type="Gene3D" id="3.30.450.20">
    <property type="entry name" value="PAS domain"/>
    <property type="match status" value="4"/>
</dbReference>
<keyword evidence="6" id="KW-0808">Transferase</keyword>
<dbReference type="Gene3D" id="3.40.50.2300">
    <property type="match status" value="2"/>
</dbReference>
<dbReference type="InterPro" id="IPR011006">
    <property type="entry name" value="CheY-like_superfamily"/>
</dbReference>
<dbReference type="SMART" id="SM00448">
    <property type="entry name" value="REC"/>
    <property type="match status" value="2"/>
</dbReference>
<dbReference type="SMART" id="SM00086">
    <property type="entry name" value="PAC"/>
    <property type="match status" value="4"/>
</dbReference>
<evidence type="ECO:0000313" key="25">
    <source>
        <dbReference type="Proteomes" id="UP000000770"/>
    </source>
</evidence>
<evidence type="ECO:0000256" key="9">
    <source>
        <dbReference type="ARBA" id="ARBA00022777"/>
    </source>
</evidence>
<feature type="domain" description="PAC" evidence="22">
    <location>
        <begin position="562"/>
        <end position="616"/>
    </location>
</feature>
<evidence type="ECO:0000259" key="21">
    <source>
        <dbReference type="PROSITE" id="PS50112"/>
    </source>
</evidence>
<dbReference type="RefSeq" id="WP_012197805.1">
    <property type="nucleotide sequence ID" value="NC_009997.1"/>
</dbReference>
<feature type="domain" description="Histidine kinase" evidence="19">
    <location>
        <begin position="906"/>
        <end position="1127"/>
    </location>
</feature>
<keyword evidence="13 18" id="KW-0472">Membrane</keyword>
<dbReference type="PANTHER" id="PTHR45339:SF1">
    <property type="entry name" value="HYBRID SIGNAL TRANSDUCTION HISTIDINE KINASE J"/>
    <property type="match status" value="1"/>
</dbReference>
<keyword evidence="7 18" id="KW-0812">Transmembrane</keyword>
<dbReference type="Pfam" id="PF00072">
    <property type="entry name" value="Response_reg"/>
    <property type="match status" value="2"/>
</dbReference>
<dbReference type="CDD" id="cd16922">
    <property type="entry name" value="HATPase_EvgS-ArcB-TorS-like"/>
    <property type="match status" value="1"/>
</dbReference>
<dbReference type="Pfam" id="PF08447">
    <property type="entry name" value="PAS_3"/>
    <property type="match status" value="1"/>
</dbReference>
<dbReference type="CDD" id="cd00130">
    <property type="entry name" value="PAS"/>
    <property type="match status" value="4"/>
</dbReference>
<dbReference type="SUPFAM" id="SSF52172">
    <property type="entry name" value="CheY-like"/>
    <property type="match status" value="2"/>
</dbReference>
<dbReference type="InterPro" id="IPR001610">
    <property type="entry name" value="PAC"/>
</dbReference>
<feature type="domain" description="PAS" evidence="21">
    <location>
        <begin position="508"/>
        <end position="537"/>
    </location>
</feature>
<dbReference type="SMART" id="SM00091">
    <property type="entry name" value="PAS"/>
    <property type="match status" value="5"/>
</dbReference>
<dbReference type="SUPFAM" id="SSF55785">
    <property type="entry name" value="PYP-like sensor domain (PAS domain)"/>
    <property type="match status" value="4"/>
</dbReference>
<dbReference type="PROSITE" id="PS50109">
    <property type="entry name" value="HIS_KIN"/>
    <property type="match status" value="1"/>
</dbReference>
<dbReference type="PROSITE" id="PS50110">
    <property type="entry name" value="RESPONSE_REGULATORY"/>
    <property type="match status" value="2"/>
</dbReference>
<dbReference type="EMBL" id="CP000891">
    <property type="protein sequence ID" value="ABX51495.1"/>
    <property type="molecule type" value="Genomic_DNA"/>
</dbReference>
<evidence type="ECO:0000256" key="16">
    <source>
        <dbReference type="PROSITE-ProRule" id="PRU00169"/>
    </source>
</evidence>
<dbReference type="InterPro" id="IPR004358">
    <property type="entry name" value="Sig_transdc_His_kin-like_C"/>
</dbReference>
<dbReference type="InterPro" id="IPR013655">
    <property type="entry name" value="PAS_fold_3"/>
</dbReference>
<evidence type="ECO:0000256" key="4">
    <source>
        <dbReference type="ARBA" id="ARBA00022475"/>
    </source>
</evidence>
<feature type="domain" description="Response regulatory" evidence="20">
    <location>
        <begin position="1142"/>
        <end position="1266"/>
    </location>
</feature>
<feature type="domain" description="Response regulatory" evidence="20">
    <location>
        <begin position="1287"/>
        <end position="1405"/>
    </location>
</feature>
<keyword evidence="17" id="KW-0175">Coiled coil</keyword>
<dbReference type="InterPro" id="IPR036641">
    <property type="entry name" value="HPT_dom_sf"/>
</dbReference>
<dbReference type="SMART" id="SM00388">
    <property type="entry name" value="HisKA"/>
    <property type="match status" value="1"/>
</dbReference>
<evidence type="ECO:0000256" key="15">
    <source>
        <dbReference type="ARBA" id="ARBA00068150"/>
    </source>
</evidence>
<dbReference type="SMART" id="SM01079">
    <property type="entry name" value="CHASE"/>
    <property type="match status" value="1"/>
</dbReference>
<dbReference type="SMART" id="SM00387">
    <property type="entry name" value="HATPase_c"/>
    <property type="match status" value="1"/>
</dbReference>
<dbReference type="SUPFAM" id="SSF47384">
    <property type="entry name" value="Homodimeric domain of signal transducing histidine kinase"/>
    <property type="match status" value="1"/>
</dbReference>
<dbReference type="CDD" id="cd17546">
    <property type="entry name" value="REC_hyHK_CKI1_RcsC-like"/>
    <property type="match status" value="2"/>
</dbReference>
<reference evidence="24 25" key="1">
    <citation type="submission" date="2007-11" db="EMBL/GenBank/DDBJ databases">
        <title>Complete sequence of chromosome of Shewanella baltica OS195.</title>
        <authorList>
            <consortium name="US DOE Joint Genome Institute"/>
            <person name="Copeland A."/>
            <person name="Lucas S."/>
            <person name="Lapidus A."/>
            <person name="Barry K."/>
            <person name="Glavina del Rio T."/>
            <person name="Dalin E."/>
            <person name="Tice H."/>
            <person name="Pitluck S."/>
            <person name="Chain P."/>
            <person name="Malfatti S."/>
            <person name="Shin M."/>
            <person name="Vergez L."/>
            <person name="Schmutz J."/>
            <person name="Larimer F."/>
            <person name="Land M."/>
            <person name="Hauser L."/>
            <person name="Kyrpides N."/>
            <person name="Kim E."/>
            <person name="Brettar I."/>
            <person name="Rodrigues J."/>
            <person name="Konstantinidis K."/>
            <person name="Klappenbach J."/>
            <person name="Hofle M."/>
            <person name="Tiedje J."/>
            <person name="Richardson P."/>
        </authorList>
    </citation>
    <scope>NUCLEOTIDE SEQUENCE [LARGE SCALE GENOMIC DNA]</scope>
    <source>
        <strain evidence="24 25">OS195</strain>
    </source>
</reference>
<dbReference type="InterPro" id="IPR013656">
    <property type="entry name" value="PAS_4"/>
</dbReference>
<dbReference type="HOGENOM" id="CLU_000445_56_0_6"/>
<dbReference type="InterPro" id="IPR042240">
    <property type="entry name" value="CHASE_sf"/>
</dbReference>
<evidence type="ECO:0000256" key="7">
    <source>
        <dbReference type="ARBA" id="ARBA00022692"/>
    </source>
</evidence>
<gene>
    <name evidence="24" type="ordered locus">Sbal195_4337</name>
</gene>
<dbReference type="InterPro" id="IPR035965">
    <property type="entry name" value="PAS-like_dom_sf"/>
</dbReference>
<dbReference type="SUPFAM" id="SSF47226">
    <property type="entry name" value="Histidine-containing phosphotransfer domain, HPT domain"/>
    <property type="match status" value="1"/>
</dbReference>
<dbReference type="InterPro" id="IPR000700">
    <property type="entry name" value="PAS-assoc_C"/>
</dbReference>
<feature type="domain" description="PAS" evidence="21">
    <location>
        <begin position="617"/>
        <end position="664"/>
    </location>
</feature>
<evidence type="ECO:0000256" key="14">
    <source>
        <dbReference type="ARBA" id="ARBA00064003"/>
    </source>
</evidence>
<evidence type="ECO:0000256" key="2">
    <source>
        <dbReference type="ARBA" id="ARBA00004651"/>
    </source>
</evidence>
<dbReference type="PANTHER" id="PTHR45339">
    <property type="entry name" value="HYBRID SIGNAL TRANSDUCTION HISTIDINE KINASE J"/>
    <property type="match status" value="1"/>
</dbReference>